<feature type="transmembrane region" description="Helical" evidence="1">
    <location>
        <begin position="21"/>
        <end position="42"/>
    </location>
</feature>
<dbReference type="AlphaFoldDB" id="A0A5R9BZS2"/>
<organism evidence="2 3">
    <name type="scientific">Pediococcus stilesii</name>
    <dbReference type="NCBI Taxonomy" id="331679"/>
    <lineage>
        <taxon>Bacteria</taxon>
        <taxon>Bacillati</taxon>
        <taxon>Bacillota</taxon>
        <taxon>Bacilli</taxon>
        <taxon>Lactobacillales</taxon>
        <taxon>Lactobacillaceae</taxon>
        <taxon>Pediococcus</taxon>
    </lineage>
</organism>
<dbReference type="Proteomes" id="UP000305541">
    <property type="component" value="Unassembled WGS sequence"/>
</dbReference>
<keyword evidence="1" id="KW-0472">Membrane</keyword>
<sequence length="76" mass="8674">MKYIKMLQAWLLKTRHFKAEVLWGVGILVGALLLIKIVGRLVLGTTFLGFGTIIKALLLYMVIIFVIRFAEIKLKK</sequence>
<feature type="transmembrane region" description="Helical" evidence="1">
    <location>
        <begin position="48"/>
        <end position="70"/>
    </location>
</feature>
<dbReference type="RefSeq" id="WP_057802752.1">
    <property type="nucleotide sequence ID" value="NZ_JQBX01000009.1"/>
</dbReference>
<name>A0A5R9BZS2_9LACO</name>
<keyword evidence="1" id="KW-1133">Transmembrane helix</keyword>
<evidence type="ECO:0000256" key="1">
    <source>
        <dbReference type="SAM" id="Phobius"/>
    </source>
</evidence>
<evidence type="ECO:0000313" key="2">
    <source>
        <dbReference type="EMBL" id="TLQ05702.1"/>
    </source>
</evidence>
<protein>
    <submittedName>
        <fullName evidence="2">Uncharacterized protein</fullName>
    </submittedName>
</protein>
<proteinExistence type="predicted"/>
<accession>A0A5R9BZS2</accession>
<evidence type="ECO:0000313" key="3">
    <source>
        <dbReference type="Proteomes" id="UP000305541"/>
    </source>
</evidence>
<gene>
    <name evidence="2" type="ORF">FEZ51_00540</name>
</gene>
<keyword evidence="1" id="KW-0812">Transmembrane</keyword>
<comment type="caution">
    <text evidence="2">The sequence shown here is derived from an EMBL/GenBank/DDBJ whole genome shotgun (WGS) entry which is preliminary data.</text>
</comment>
<dbReference type="EMBL" id="VBTH01000001">
    <property type="protein sequence ID" value="TLQ05702.1"/>
    <property type="molecule type" value="Genomic_DNA"/>
</dbReference>
<reference evidence="2 3" key="1">
    <citation type="submission" date="2019-05" db="EMBL/GenBank/DDBJ databases">
        <title>The metagenome of a microbial culture collection derived from dairy environment covers the genomic content of the human microbiome.</title>
        <authorList>
            <person name="Roder T."/>
            <person name="Wuthrich D."/>
            <person name="Sattari Z."/>
            <person name="Von Ah U."/>
            <person name="Bar C."/>
            <person name="Ronchi F."/>
            <person name="Macpherson A.J."/>
            <person name="Ganal-Vonarburg S.C."/>
            <person name="Bruggmann R."/>
            <person name="Vergeres G."/>
        </authorList>
    </citation>
    <scope>NUCLEOTIDE SEQUENCE [LARGE SCALE GENOMIC DNA]</scope>
    <source>
        <strain evidence="2 3">FAM 18815</strain>
    </source>
</reference>